<feature type="region of interest" description="Disordered" evidence="10">
    <location>
        <begin position="84"/>
        <end position="136"/>
    </location>
</feature>
<keyword evidence="8" id="KW-0811">Translocation</keyword>
<dbReference type="AlphaFoldDB" id="A0A9Q4C742"/>
<name>A0A9Q4C742_9CORY</name>
<reference evidence="11" key="1">
    <citation type="submission" date="2022-11" db="EMBL/GenBank/DDBJ databases">
        <title>Corynebacterium sp. isolated from Penguins.</title>
        <authorList>
            <person name="Sedlar K."/>
            <person name="Svec P."/>
        </authorList>
    </citation>
    <scope>NUCLEOTIDE SEQUENCE</scope>
    <source>
        <strain evidence="11">P7374</strain>
    </source>
</reference>
<dbReference type="InterPro" id="IPR003849">
    <property type="entry name" value="Preprotein_translocase_YajC"/>
</dbReference>
<evidence type="ECO:0000256" key="5">
    <source>
        <dbReference type="ARBA" id="ARBA00022692"/>
    </source>
</evidence>
<evidence type="ECO:0000256" key="9">
    <source>
        <dbReference type="ARBA" id="ARBA00023136"/>
    </source>
</evidence>
<proteinExistence type="inferred from homology"/>
<evidence type="ECO:0000256" key="3">
    <source>
        <dbReference type="ARBA" id="ARBA00022448"/>
    </source>
</evidence>
<evidence type="ECO:0000313" key="12">
    <source>
        <dbReference type="Proteomes" id="UP001071478"/>
    </source>
</evidence>
<keyword evidence="4" id="KW-1003">Cell membrane</keyword>
<dbReference type="GO" id="GO:0015031">
    <property type="term" value="P:protein transport"/>
    <property type="evidence" value="ECO:0007669"/>
    <property type="project" value="UniProtKB-KW"/>
</dbReference>
<keyword evidence="3" id="KW-0813">Transport</keyword>
<gene>
    <name evidence="11" type="primary">yajC</name>
    <name evidence="11" type="ORF">OS129_02150</name>
</gene>
<dbReference type="Pfam" id="PF02699">
    <property type="entry name" value="YajC"/>
    <property type="match status" value="1"/>
</dbReference>
<dbReference type="RefSeq" id="WP_200255096.1">
    <property type="nucleotide sequence ID" value="NZ_JAENIQ020000002.1"/>
</dbReference>
<dbReference type="EMBL" id="JAPMKU010000001">
    <property type="protein sequence ID" value="MCX7467682.1"/>
    <property type="molecule type" value="Genomic_DNA"/>
</dbReference>
<keyword evidence="6" id="KW-0653">Protein transport</keyword>
<evidence type="ECO:0000256" key="10">
    <source>
        <dbReference type="SAM" id="MobiDB-lite"/>
    </source>
</evidence>
<evidence type="ECO:0000256" key="4">
    <source>
        <dbReference type="ARBA" id="ARBA00022475"/>
    </source>
</evidence>
<dbReference type="PANTHER" id="PTHR33909">
    <property type="entry name" value="SEC TRANSLOCON ACCESSORY COMPLEX SUBUNIT YAJC"/>
    <property type="match status" value="1"/>
</dbReference>
<evidence type="ECO:0000256" key="7">
    <source>
        <dbReference type="ARBA" id="ARBA00022989"/>
    </source>
</evidence>
<keyword evidence="7" id="KW-1133">Transmembrane helix</keyword>
<feature type="compositionally biased region" description="Low complexity" evidence="10">
    <location>
        <begin position="122"/>
        <end position="136"/>
    </location>
</feature>
<keyword evidence="5" id="KW-0812">Transmembrane</keyword>
<evidence type="ECO:0000313" key="11">
    <source>
        <dbReference type="EMBL" id="MCX7467682.1"/>
    </source>
</evidence>
<comment type="subcellular location">
    <subcellularLocation>
        <location evidence="1">Cell membrane</location>
        <topology evidence="1">Single-pass membrane protein</topology>
    </subcellularLocation>
</comment>
<comment type="caution">
    <text evidence="11">The sequence shown here is derived from an EMBL/GenBank/DDBJ whole genome shotgun (WGS) entry which is preliminary data.</text>
</comment>
<sequence>MESLLFIALIAAIFIIPTAIQARRQRRRMDEIQEMQNSLRSGDRVVTTSGVHGVVRGMTDELVDLEVSVGVTMTWERSAVIRKVEAPRTPRTDEGNGERFWEDEDIESVDTGTTERSVPESDPGTGTDGATTDPRQ</sequence>
<keyword evidence="9" id="KW-0472">Membrane</keyword>
<dbReference type="PANTHER" id="PTHR33909:SF1">
    <property type="entry name" value="SEC TRANSLOCON ACCESSORY COMPLEX SUBUNIT YAJC"/>
    <property type="match status" value="1"/>
</dbReference>
<dbReference type="Proteomes" id="UP001071478">
    <property type="component" value="Unassembled WGS sequence"/>
</dbReference>
<evidence type="ECO:0000256" key="2">
    <source>
        <dbReference type="ARBA" id="ARBA00006742"/>
    </source>
</evidence>
<comment type="similarity">
    <text evidence="2">Belongs to the YajC family.</text>
</comment>
<evidence type="ECO:0000256" key="8">
    <source>
        <dbReference type="ARBA" id="ARBA00023010"/>
    </source>
</evidence>
<evidence type="ECO:0000256" key="6">
    <source>
        <dbReference type="ARBA" id="ARBA00022927"/>
    </source>
</evidence>
<dbReference type="SMART" id="SM01323">
    <property type="entry name" value="YajC"/>
    <property type="match status" value="1"/>
</dbReference>
<organism evidence="11 12">
    <name type="scientific">Corynebacterium pygosceleis</name>
    <dbReference type="NCBI Taxonomy" id="2800406"/>
    <lineage>
        <taxon>Bacteria</taxon>
        <taxon>Bacillati</taxon>
        <taxon>Actinomycetota</taxon>
        <taxon>Actinomycetes</taxon>
        <taxon>Mycobacteriales</taxon>
        <taxon>Corynebacteriaceae</taxon>
        <taxon>Corynebacterium</taxon>
    </lineage>
</organism>
<dbReference type="NCBIfam" id="TIGR00739">
    <property type="entry name" value="yajC"/>
    <property type="match status" value="1"/>
</dbReference>
<feature type="compositionally biased region" description="Basic and acidic residues" evidence="10">
    <location>
        <begin position="84"/>
        <end position="100"/>
    </location>
</feature>
<accession>A0A9Q4C742</accession>
<evidence type="ECO:0000256" key="1">
    <source>
        <dbReference type="ARBA" id="ARBA00004162"/>
    </source>
</evidence>
<dbReference type="GO" id="GO:0005886">
    <property type="term" value="C:plasma membrane"/>
    <property type="evidence" value="ECO:0007669"/>
    <property type="project" value="UniProtKB-SubCell"/>
</dbReference>
<protein>
    <submittedName>
        <fullName evidence="11">Preprotein translocase subunit YajC</fullName>
    </submittedName>
</protein>